<reference evidence="2 3" key="1">
    <citation type="journal article" date="2009" name="Genome Res.">
        <title>Comparative genomics of protoploid Saccharomycetaceae.</title>
        <authorList>
            <consortium name="The Genolevures Consortium"/>
            <person name="Souciet J.-L."/>
            <person name="Dujon B."/>
            <person name="Gaillardin C."/>
            <person name="Johnston M."/>
            <person name="Baret P.V."/>
            <person name="Cliften P."/>
            <person name="Sherman D.J."/>
            <person name="Weissenbach J."/>
            <person name="Westhof E."/>
            <person name="Wincker P."/>
            <person name="Jubin C."/>
            <person name="Poulain J."/>
            <person name="Barbe V."/>
            <person name="Segurens B."/>
            <person name="Artiguenave F."/>
            <person name="Anthouard V."/>
            <person name="Vacherie B."/>
            <person name="Val M.-E."/>
            <person name="Fulton R.S."/>
            <person name="Minx P."/>
            <person name="Wilson R."/>
            <person name="Durrens P."/>
            <person name="Jean G."/>
            <person name="Marck C."/>
            <person name="Martin T."/>
            <person name="Nikolski M."/>
            <person name="Rolland T."/>
            <person name="Seret M.-L."/>
            <person name="Casaregola S."/>
            <person name="Despons L."/>
            <person name="Fairhead C."/>
            <person name="Fischer G."/>
            <person name="Lafontaine I."/>
            <person name="Leh V."/>
            <person name="Lemaire M."/>
            <person name="de Montigny J."/>
            <person name="Neuveglise C."/>
            <person name="Thierry A."/>
            <person name="Blanc-Lenfle I."/>
            <person name="Bleykasten C."/>
            <person name="Diffels J."/>
            <person name="Fritsch E."/>
            <person name="Frangeul L."/>
            <person name="Goeffon A."/>
            <person name="Jauniaux N."/>
            <person name="Kachouri-Lafond R."/>
            <person name="Payen C."/>
            <person name="Potier S."/>
            <person name="Pribylova L."/>
            <person name="Ozanne C."/>
            <person name="Richard G.-F."/>
            <person name="Sacerdot C."/>
            <person name="Straub M.-L."/>
            <person name="Talla E."/>
        </authorList>
    </citation>
    <scope>NUCLEOTIDE SEQUENCE [LARGE SCALE GENOMIC DNA]</scope>
    <source>
        <strain evidence="3">ATCC 56472 / CBS 6340 / NRRL Y-8284</strain>
    </source>
</reference>
<proteinExistence type="predicted"/>
<dbReference type="GeneID" id="8290796"/>
<evidence type="ECO:0000256" key="1">
    <source>
        <dbReference type="SAM" id="MobiDB-lite"/>
    </source>
</evidence>
<dbReference type="AlphaFoldDB" id="C5DCL2"/>
<dbReference type="KEGG" id="lth:KLTH0B03982g"/>
<gene>
    <name evidence="2" type="ordered locus">KLTH0B03982g</name>
</gene>
<protein>
    <submittedName>
        <fullName evidence="2">KLTH0B03982p</fullName>
    </submittedName>
</protein>
<evidence type="ECO:0000313" key="2">
    <source>
        <dbReference type="EMBL" id="CAR21523.1"/>
    </source>
</evidence>
<accession>C5DCL2</accession>
<dbReference type="RefSeq" id="XP_002551961.1">
    <property type="nucleotide sequence ID" value="XM_002551915.1"/>
</dbReference>
<sequence>MPCSFILYVPYTPCVRALRAPYTSRVLSDALLSELSGSSDVRPWLRSRLNTCSISVSLYIHLMPAYPTTPSAPNPARYPKNCEGGVSALCSWLALCDMLVRRLTAILQEAGLIMWCAGVLVCYCALAGSAGPGRYVRAASPPLYTAATGLCAPTPVPRDAEQSALAGSNAGGRARRNLKAAPQTGRQGRHNGAIYSGSIHKGYVETGTDAHT</sequence>
<dbReference type="OrthoDB" id="10404390at2759"/>
<dbReference type="InParanoid" id="C5DCL2"/>
<organism evidence="2 3">
    <name type="scientific">Lachancea thermotolerans (strain ATCC 56472 / CBS 6340 / NRRL Y-8284)</name>
    <name type="common">Yeast</name>
    <name type="synonym">Kluyveromyces thermotolerans</name>
    <dbReference type="NCBI Taxonomy" id="559295"/>
    <lineage>
        <taxon>Eukaryota</taxon>
        <taxon>Fungi</taxon>
        <taxon>Dikarya</taxon>
        <taxon>Ascomycota</taxon>
        <taxon>Saccharomycotina</taxon>
        <taxon>Saccharomycetes</taxon>
        <taxon>Saccharomycetales</taxon>
        <taxon>Saccharomycetaceae</taxon>
        <taxon>Lachancea</taxon>
    </lineage>
</organism>
<evidence type="ECO:0000313" key="3">
    <source>
        <dbReference type="Proteomes" id="UP000002036"/>
    </source>
</evidence>
<dbReference type="Proteomes" id="UP000002036">
    <property type="component" value="Chromosome B"/>
</dbReference>
<dbReference type="EMBL" id="CU928166">
    <property type="protein sequence ID" value="CAR21523.1"/>
    <property type="molecule type" value="Genomic_DNA"/>
</dbReference>
<keyword evidence="3" id="KW-1185">Reference proteome</keyword>
<feature type="region of interest" description="Disordered" evidence="1">
    <location>
        <begin position="162"/>
        <end position="193"/>
    </location>
</feature>
<name>C5DCL2_LACTC</name>
<dbReference type="HOGENOM" id="CLU_1299920_0_0_1"/>